<sequence>MKLYGSTTSPYVRRIRILLSQTPHDFVELNIYQGKDRQTLADKSPVLKVPCLEDDGQMIYDSRVIYRYLAEKYKYSALTWDEENQLTLVDAVNDSFVSLFLMKRSEISADQDALFVRVQKERITASLNHLNSLVGEGEFSNWHYPAICLYSLIDWIELRELHRLEGLDHLKAFREQHVDRIEVTATDPR</sequence>
<dbReference type="GO" id="GO:0016740">
    <property type="term" value="F:transferase activity"/>
    <property type="evidence" value="ECO:0007669"/>
    <property type="project" value="UniProtKB-KW"/>
</dbReference>
<dbReference type="Gene3D" id="3.40.30.10">
    <property type="entry name" value="Glutaredoxin"/>
    <property type="match status" value="1"/>
</dbReference>
<dbReference type="EMBL" id="CP064795">
    <property type="protein sequence ID" value="QPG06212.1"/>
    <property type="molecule type" value="Genomic_DNA"/>
</dbReference>
<dbReference type="PANTHER" id="PTHR43968:SF6">
    <property type="entry name" value="GLUTATHIONE S-TRANSFERASE OMEGA"/>
    <property type="match status" value="1"/>
</dbReference>
<dbReference type="PANTHER" id="PTHR43968">
    <property type="match status" value="1"/>
</dbReference>
<dbReference type="InterPro" id="IPR004045">
    <property type="entry name" value="Glutathione_S-Trfase_N"/>
</dbReference>
<dbReference type="Pfam" id="PF13417">
    <property type="entry name" value="GST_N_3"/>
    <property type="match status" value="1"/>
</dbReference>
<dbReference type="InterPro" id="IPR050983">
    <property type="entry name" value="GST_Omega/HSP26"/>
</dbReference>
<keyword evidence="3" id="KW-1185">Reference proteome</keyword>
<evidence type="ECO:0000313" key="3">
    <source>
        <dbReference type="Proteomes" id="UP000595095"/>
    </source>
</evidence>
<dbReference type="GO" id="GO:0005737">
    <property type="term" value="C:cytoplasm"/>
    <property type="evidence" value="ECO:0007669"/>
    <property type="project" value="TreeGrafter"/>
</dbReference>
<protein>
    <submittedName>
        <fullName evidence="2">Glutathione S-transferase family protein</fullName>
    </submittedName>
</protein>
<feature type="domain" description="GST N-terminal" evidence="1">
    <location>
        <begin position="1"/>
        <end position="77"/>
    </location>
</feature>
<dbReference type="KEGG" id="smaa:IT774_03085"/>
<name>A0A7S9DYK7_9ALTE</name>
<accession>A0A7S9DYK7</accession>
<proteinExistence type="predicted"/>
<dbReference type="AlphaFoldDB" id="A0A7S9DYK7"/>
<organism evidence="2 3">
    <name type="scientific">Salinimonas marina</name>
    <dbReference type="NCBI Taxonomy" id="2785918"/>
    <lineage>
        <taxon>Bacteria</taxon>
        <taxon>Pseudomonadati</taxon>
        <taxon>Pseudomonadota</taxon>
        <taxon>Gammaproteobacteria</taxon>
        <taxon>Alteromonadales</taxon>
        <taxon>Alteromonadaceae</taxon>
        <taxon>Alteromonas/Salinimonas group</taxon>
        <taxon>Salinimonas</taxon>
    </lineage>
</organism>
<dbReference type="RefSeq" id="WP_195811289.1">
    <property type="nucleotide sequence ID" value="NZ_CP064795.1"/>
</dbReference>
<dbReference type="Proteomes" id="UP000595095">
    <property type="component" value="Chromosome"/>
</dbReference>
<dbReference type="InterPro" id="IPR036249">
    <property type="entry name" value="Thioredoxin-like_sf"/>
</dbReference>
<evidence type="ECO:0000259" key="1">
    <source>
        <dbReference type="PROSITE" id="PS50404"/>
    </source>
</evidence>
<gene>
    <name evidence="2" type="ORF">IT774_03085</name>
</gene>
<dbReference type="Gene3D" id="1.20.1050.10">
    <property type="match status" value="1"/>
</dbReference>
<keyword evidence="2" id="KW-0808">Transferase</keyword>
<evidence type="ECO:0000313" key="2">
    <source>
        <dbReference type="EMBL" id="QPG06212.1"/>
    </source>
</evidence>
<dbReference type="SUPFAM" id="SSF52833">
    <property type="entry name" value="Thioredoxin-like"/>
    <property type="match status" value="1"/>
</dbReference>
<dbReference type="PROSITE" id="PS50404">
    <property type="entry name" value="GST_NTER"/>
    <property type="match status" value="1"/>
</dbReference>
<reference evidence="2 3" key="1">
    <citation type="submission" date="2020-11" db="EMBL/GenBank/DDBJ databases">
        <title>Complete genome sequence for Salinimonas sp. strain G2-b.</title>
        <authorList>
            <person name="Park S.-J."/>
        </authorList>
    </citation>
    <scope>NUCLEOTIDE SEQUENCE [LARGE SCALE GENOMIC DNA]</scope>
    <source>
        <strain evidence="2 3">G2-b</strain>
    </source>
</reference>